<keyword evidence="5" id="KW-0067">ATP-binding</keyword>
<comment type="caution">
    <text evidence="9">The sequence shown here is derived from an EMBL/GenBank/DDBJ whole genome shotgun (WGS) entry which is preliminary data.</text>
</comment>
<dbReference type="Gene3D" id="1.10.510.10">
    <property type="entry name" value="Transferase(Phosphotransferase) domain 1"/>
    <property type="match status" value="1"/>
</dbReference>
<name>A0A835BVT3_9POAL</name>
<dbReference type="PANTHER" id="PTHR24056">
    <property type="entry name" value="CELL DIVISION PROTEIN KINASE"/>
    <property type="match status" value="1"/>
</dbReference>
<keyword evidence="10" id="KW-1185">Reference proteome</keyword>
<dbReference type="EC" id="2.7.11.23" evidence="2"/>
<protein>
    <recommendedName>
        <fullName evidence="2">[RNA-polymerase]-subunit kinase</fullName>
        <ecNumber evidence="2">2.7.11.23</ecNumber>
    </recommendedName>
</protein>
<dbReference type="GO" id="GO:0005634">
    <property type="term" value="C:nucleus"/>
    <property type="evidence" value="ECO:0007669"/>
    <property type="project" value="TreeGrafter"/>
</dbReference>
<dbReference type="GO" id="GO:0007346">
    <property type="term" value="P:regulation of mitotic cell cycle"/>
    <property type="evidence" value="ECO:0007669"/>
    <property type="project" value="TreeGrafter"/>
</dbReference>
<evidence type="ECO:0000256" key="5">
    <source>
        <dbReference type="ARBA" id="ARBA00022840"/>
    </source>
</evidence>
<dbReference type="InterPro" id="IPR000719">
    <property type="entry name" value="Prot_kinase_dom"/>
</dbReference>
<evidence type="ECO:0000256" key="1">
    <source>
        <dbReference type="ARBA" id="ARBA00006485"/>
    </source>
</evidence>
<evidence type="ECO:0000256" key="7">
    <source>
        <dbReference type="SAM" id="MobiDB-lite"/>
    </source>
</evidence>
<dbReference type="Pfam" id="PF00069">
    <property type="entry name" value="Pkinase"/>
    <property type="match status" value="1"/>
</dbReference>
<evidence type="ECO:0000313" key="9">
    <source>
        <dbReference type="EMBL" id="KAF8714775.1"/>
    </source>
</evidence>
<keyword evidence="4" id="KW-0547">Nucleotide-binding</keyword>
<dbReference type="SMART" id="SM00220">
    <property type="entry name" value="S_TKc"/>
    <property type="match status" value="1"/>
</dbReference>
<keyword evidence="3" id="KW-0597">Phosphoprotein</keyword>
<evidence type="ECO:0000256" key="2">
    <source>
        <dbReference type="ARBA" id="ARBA00012409"/>
    </source>
</evidence>
<dbReference type="SUPFAM" id="SSF56112">
    <property type="entry name" value="Protein kinase-like (PK-like)"/>
    <property type="match status" value="1"/>
</dbReference>
<dbReference type="Proteomes" id="UP000636709">
    <property type="component" value="Unassembled WGS sequence"/>
</dbReference>
<dbReference type="PANTHER" id="PTHR24056:SF412">
    <property type="entry name" value="PROTEIN KINASE DOMAIN-CONTAINING PROTEIN"/>
    <property type="match status" value="1"/>
</dbReference>
<evidence type="ECO:0000313" key="10">
    <source>
        <dbReference type="Proteomes" id="UP000636709"/>
    </source>
</evidence>
<dbReference type="GO" id="GO:0005524">
    <property type="term" value="F:ATP binding"/>
    <property type="evidence" value="ECO:0007669"/>
    <property type="project" value="UniProtKB-KW"/>
</dbReference>
<accession>A0A835BVT3</accession>
<dbReference type="GO" id="GO:0008353">
    <property type="term" value="F:RNA polymerase II CTD heptapeptide repeat kinase activity"/>
    <property type="evidence" value="ECO:0007669"/>
    <property type="project" value="UniProtKB-EC"/>
</dbReference>
<comment type="catalytic activity">
    <reaction evidence="6">
        <text>[DNA-directed RNA polymerase] + ATP = phospho-[DNA-directed RNA polymerase] + ADP + H(+)</text>
        <dbReference type="Rhea" id="RHEA:10216"/>
        <dbReference type="Rhea" id="RHEA-COMP:11321"/>
        <dbReference type="Rhea" id="RHEA-COMP:11322"/>
        <dbReference type="ChEBI" id="CHEBI:15378"/>
        <dbReference type="ChEBI" id="CHEBI:30616"/>
        <dbReference type="ChEBI" id="CHEBI:43176"/>
        <dbReference type="ChEBI" id="CHEBI:68546"/>
        <dbReference type="ChEBI" id="CHEBI:456216"/>
        <dbReference type="EC" id="2.7.11.23"/>
    </reaction>
</comment>
<dbReference type="EMBL" id="JACEFO010001734">
    <property type="protein sequence ID" value="KAF8714775.1"/>
    <property type="molecule type" value="Genomic_DNA"/>
</dbReference>
<dbReference type="Gene3D" id="3.30.200.20">
    <property type="entry name" value="Phosphorylase Kinase, domain 1"/>
    <property type="match status" value="1"/>
</dbReference>
<dbReference type="InterPro" id="IPR050108">
    <property type="entry name" value="CDK"/>
</dbReference>
<evidence type="ECO:0000256" key="6">
    <source>
        <dbReference type="ARBA" id="ARBA00049280"/>
    </source>
</evidence>
<dbReference type="PROSITE" id="PS00108">
    <property type="entry name" value="PROTEIN_KINASE_ST"/>
    <property type="match status" value="1"/>
</dbReference>
<dbReference type="OrthoDB" id="603767at2759"/>
<proteinExistence type="inferred from homology"/>
<evidence type="ECO:0000256" key="3">
    <source>
        <dbReference type="ARBA" id="ARBA00022553"/>
    </source>
</evidence>
<feature type="compositionally biased region" description="Basic and acidic residues" evidence="7">
    <location>
        <begin position="160"/>
        <end position="172"/>
    </location>
</feature>
<gene>
    <name evidence="9" type="ORF">HU200_027300</name>
</gene>
<sequence>MVSSSHERYDGFLIRLRSLLSAQNPGNLSEFASRTDPVIDQVPPPGFPIPTTKRSIGSKLQTRTAPSSIAMSNAATTQVATVPSSMANSDPAAPAHMTAVATRLAAICDTIQEHRTAGIPISARRAAVLSAMINDVAATAAEGKPRAHRRKRRMANARGYKQEGRRVSQGEHHGVVVRARHRATGQLVAVKSLHRRTGRAHVGDVLREACFAAAAGGSHPALVTFRTVARSPGTMDYSIVTDFVGPTLRAVMDGDRGGDKPFTEAEARHVMRQLLAGAEAMHVHGIVHRDIKPDNILVGDRGGSIKISNYGVAKCTAEKDPPRRFAGTTAYMAPEVLVKNAGHDARVDAWSLGCVMAELLTGKLPFEGKDDEANHLFKIFDVLGVPCKRVWEALKPQVYHDEVQVWRARQLRSRHRNRLREVFPEEMLSREGFQVLKGLLTCDPEKRLTAAAALQCPWFAEDVDGGVPVSGRISTMVAKIAGMASKSRSLAMSFVGYALGLLRPKSLVQ</sequence>
<evidence type="ECO:0000256" key="4">
    <source>
        <dbReference type="ARBA" id="ARBA00022741"/>
    </source>
</evidence>
<evidence type="ECO:0000259" key="8">
    <source>
        <dbReference type="PROSITE" id="PS50011"/>
    </source>
</evidence>
<organism evidence="9 10">
    <name type="scientific">Digitaria exilis</name>
    <dbReference type="NCBI Taxonomy" id="1010633"/>
    <lineage>
        <taxon>Eukaryota</taxon>
        <taxon>Viridiplantae</taxon>
        <taxon>Streptophyta</taxon>
        <taxon>Embryophyta</taxon>
        <taxon>Tracheophyta</taxon>
        <taxon>Spermatophyta</taxon>
        <taxon>Magnoliopsida</taxon>
        <taxon>Liliopsida</taxon>
        <taxon>Poales</taxon>
        <taxon>Poaceae</taxon>
        <taxon>PACMAD clade</taxon>
        <taxon>Panicoideae</taxon>
        <taxon>Panicodae</taxon>
        <taxon>Paniceae</taxon>
        <taxon>Anthephorinae</taxon>
        <taxon>Digitaria</taxon>
    </lineage>
</organism>
<dbReference type="InterPro" id="IPR011009">
    <property type="entry name" value="Kinase-like_dom_sf"/>
</dbReference>
<dbReference type="AlphaFoldDB" id="A0A835BVT3"/>
<dbReference type="PROSITE" id="PS50011">
    <property type="entry name" value="PROTEIN_KINASE_DOM"/>
    <property type="match status" value="1"/>
</dbReference>
<feature type="domain" description="Protein kinase" evidence="8">
    <location>
        <begin position="161"/>
        <end position="459"/>
    </location>
</feature>
<reference evidence="9" key="1">
    <citation type="submission" date="2020-07" db="EMBL/GenBank/DDBJ databases">
        <title>Genome sequence and genetic diversity analysis of an under-domesticated orphan crop, white fonio (Digitaria exilis).</title>
        <authorList>
            <person name="Bennetzen J.L."/>
            <person name="Chen S."/>
            <person name="Ma X."/>
            <person name="Wang X."/>
            <person name="Yssel A.E.J."/>
            <person name="Chaluvadi S.R."/>
            <person name="Johnson M."/>
            <person name="Gangashetty P."/>
            <person name="Hamidou F."/>
            <person name="Sanogo M.D."/>
            <person name="Zwaenepoel A."/>
            <person name="Wallace J."/>
            <person name="Van De Peer Y."/>
            <person name="Van Deynze A."/>
        </authorList>
    </citation>
    <scope>NUCLEOTIDE SEQUENCE</scope>
    <source>
        <tissue evidence="9">Leaves</tissue>
    </source>
</reference>
<comment type="similarity">
    <text evidence="1">Belongs to the protein kinase superfamily. CMGC Ser/Thr protein kinase family. CDC2/CDKX subfamily.</text>
</comment>
<feature type="region of interest" description="Disordered" evidence="7">
    <location>
        <begin position="153"/>
        <end position="172"/>
    </location>
</feature>
<dbReference type="InterPro" id="IPR008271">
    <property type="entry name" value="Ser/Thr_kinase_AS"/>
</dbReference>